<dbReference type="InterPro" id="IPR036864">
    <property type="entry name" value="Zn2-C6_fun-type_DNA-bd_sf"/>
</dbReference>
<dbReference type="PROSITE" id="PS00463">
    <property type="entry name" value="ZN2_CY6_FUNGAL_1"/>
    <property type="match status" value="1"/>
</dbReference>
<dbReference type="PANTHER" id="PTHR31668">
    <property type="entry name" value="GLUCOSE TRANSPORT TRANSCRIPTION REGULATOR RGT1-RELATED-RELATED"/>
    <property type="match status" value="1"/>
</dbReference>
<dbReference type="EMBL" id="BSYA01000047">
    <property type="protein sequence ID" value="GMG28657.1"/>
    <property type="molecule type" value="Genomic_DNA"/>
</dbReference>
<dbReference type="InterPro" id="IPR050797">
    <property type="entry name" value="Carb_Metab_Trans_Reg"/>
</dbReference>
<evidence type="ECO:0000256" key="3">
    <source>
        <dbReference type="ARBA" id="ARBA00023163"/>
    </source>
</evidence>
<keyword evidence="4" id="KW-0539">Nucleus</keyword>
<dbReference type="SMART" id="SM00066">
    <property type="entry name" value="GAL4"/>
    <property type="match status" value="1"/>
</dbReference>
<dbReference type="InterPro" id="IPR001138">
    <property type="entry name" value="Zn2Cys6_DnaBD"/>
</dbReference>
<comment type="caution">
    <text evidence="7">The sequence shown here is derived from an EMBL/GenBank/DDBJ whole genome shotgun (WGS) entry which is preliminary data.</text>
</comment>
<dbReference type="PROSITE" id="PS50048">
    <property type="entry name" value="ZN2_CY6_FUNGAL_2"/>
    <property type="match status" value="1"/>
</dbReference>
<dbReference type="GO" id="GO:0001080">
    <property type="term" value="P:nitrogen catabolite activation of transcription from RNA polymerase II promoter"/>
    <property type="evidence" value="ECO:0007669"/>
    <property type="project" value="TreeGrafter"/>
</dbReference>
<evidence type="ECO:0000256" key="2">
    <source>
        <dbReference type="ARBA" id="ARBA00023125"/>
    </source>
</evidence>
<dbReference type="GO" id="GO:0008270">
    <property type="term" value="F:zinc ion binding"/>
    <property type="evidence" value="ECO:0007669"/>
    <property type="project" value="InterPro"/>
</dbReference>
<keyword evidence="1" id="KW-0805">Transcription regulation</keyword>
<dbReference type="PANTHER" id="PTHR31668:SF10">
    <property type="entry name" value="ZN(II)2CYS6 TRANSCRIPTION FACTOR (EUROFUNG)"/>
    <property type="match status" value="1"/>
</dbReference>
<organism evidence="7 8">
    <name type="scientific">Aspergillus oryzae</name>
    <name type="common">Yellow koji mold</name>
    <dbReference type="NCBI Taxonomy" id="5062"/>
    <lineage>
        <taxon>Eukaryota</taxon>
        <taxon>Fungi</taxon>
        <taxon>Dikarya</taxon>
        <taxon>Ascomycota</taxon>
        <taxon>Pezizomycotina</taxon>
        <taxon>Eurotiomycetes</taxon>
        <taxon>Eurotiomycetidae</taxon>
        <taxon>Eurotiales</taxon>
        <taxon>Aspergillaceae</taxon>
        <taxon>Aspergillus</taxon>
        <taxon>Aspergillus subgen. Circumdati</taxon>
    </lineage>
</organism>
<keyword evidence="2" id="KW-0238">DNA-binding</keyword>
<keyword evidence="3" id="KW-0804">Transcription</keyword>
<evidence type="ECO:0000313" key="7">
    <source>
        <dbReference type="EMBL" id="GMG28657.1"/>
    </source>
</evidence>
<evidence type="ECO:0000256" key="4">
    <source>
        <dbReference type="ARBA" id="ARBA00023242"/>
    </source>
</evidence>
<evidence type="ECO:0000313" key="8">
    <source>
        <dbReference type="Proteomes" id="UP001165205"/>
    </source>
</evidence>
<feature type="region of interest" description="Disordered" evidence="5">
    <location>
        <begin position="57"/>
        <end position="112"/>
    </location>
</feature>
<accession>A0AAN4YLM8</accession>
<protein>
    <submittedName>
        <fullName evidence="7">Unnamed protein product</fullName>
    </submittedName>
</protein>
<feature type="domain" description="Zn(2)-C6 fungal-type" evidence="6">
    <location>
        <begin position="26"/>
        <end position="58"/>
    </location>
</feature>
<gene>
    <name evidence="7" type="ORF">Aory04_000504800</name>
</gene>
<dbReference type="CDD" id="cd00067">
    <property type="entry name" value="GAL4"/>
    <property type="match status" value="1"/>
</dbReference>
<dbReference type="GO" id="GO:0005634">
    <property type="term" value="C:nucleus"/>
    <property type="evidence" value="ECO:0007669"/>
    <property type="project" value="TreeGrafter"/>
</dbReference>
<dbReference type="GO" id="GO:0003677">
    <property type="term" value="F:DNA binding"/>
    <property type="evidence" value="ECO:0007669"/>
    <property type="project" value="UniProtKB-KW"/>
</dbReference>
<proteinExistence type="predicted"/>
<dbReference type="Gene3D" id="4.10.240.10">
    <property type="entry name" value="Zn(2)-C6 fungal-type DNA-binding domain"/>
    <property type="match status" value="1"/>
</dbReference>
<dbReference type="SUPFAM" id="SSF57701">
    <property type="entry name" value="Zn2/Cys6 DNA-binding domain"/>
    <property type="match status" value="1"/>
</dbReference>
<evidence type="ECO:0000256" key="1">
    <source>
        <dbReference type="ARBA" id="ARBA00023015"/>
    </source>
</evidence>
<reference evidence="7" key="1">
    <citation type="submission" date="2023-04" db="EMBL/GenBank/DDBJ databases">
        <title>Aspergillus oryzae NBRC 4228.</title>
        <authorList>
            <person name="Ichikawa N."/>
            <person name="Sato H."/>
            <person name="Tonouchi N."/>
        </authorList>
    </citation>
    <scope>NUCLEOTIDE SEQUENCE</scope>
    <source>
        <strain evidence="7">NBRC 4228</strain>
    </source>
</reference>
<name>A0AAN4YLM8_ASPOZ</name>
<dbReference type="Proteomes" id="UP001165205">
    <property type="component" value="Unassembled WGS sequence"/>
</dbReference>
<evidence type="ECO:0000256" key="5">
    <source>
        <dbReference type="SAM" id="MobiDB-lite"/>
    </source>
</evidence>
<sequence length="237" mass="26116">MERDSGVCHDGDSAEARPYRSHLYPACLPCKKRKSRCRTTDSSGKCIMCRAHGTDCTYPRPGNNSQRGSVASPRKLTPKSRQAPRTAAQPKKSQQAFTHPVDAVSPSGDFAPRTISRPAAILETQSCPPSHEHFTREAFPNLVGIVTEVSDNSSHIVSPVVAEDNDVLESYLSTVPDARRRSIIRTDPNSRRPVRPVLFNTVPRRPLGVSATQSLPATKCEFIEKYLEPEVDVIVDL</sequence>
<dbReference type="AlphaFoldDB" id="A0AAN4YLM8"/>
<dbReference type="Pfam" id="PF00172">
    <property type="entry name" value="Zn_clus"/>
    <property type="match status" value="1"/>
</dbReference>
<dbReference type="GO" id="GO:0000981">
    <property type="term" value="F:DNA-binding transcription factor activity, RNA polymerase II-specific"/>
    <property type="evidence" value="ECO:0007669"/>
    <property type="project" value="InterPro"/>
</dbReference>
<evidence type="ECO:0000259" key="6">
    <source>
        <dbReference type="PROSITE" id="PS50048"/>
    </source>
</evidence>